<keyword evidence="2" id="KW-0472">Membrane</keyword>
<keyword evidence="4" id="KW-1185">Reference proteome</keyword>
<dbReference type="EMBL" id="CP029078">
    <property type="protein sequence ID" value="QCN88596.1"/>
    <property type="molecule type" value="Genomic_DNA"/>
</dbReference>
<keyword evidence="2" id="KW-1133">Transmembrane helix</keyword>
<accession>A0A6G5SNH1</accession>
<evidence type="ECO:0000313" key="3">
    <source>
        <dbReference type="EMBL" id="QCN88596.1"/>
    </source>
</evidence>
<evidence type="ECO:0000313" key="4">
    <source>
        <dbReference type="Proteomes" id="UP000501753"/>
    </source>
</evidence>
<feature type="compositionally biased region" description="Basic residues" evidence="1">
    <location>
        <begin position="116"/>
        <end position="128"/>
    </location>
</feature>
<name>A0A6G5SNH1_STRGD</name>
<dbReference type="Proteomes" id="UP000501753">
    <property type="component" value="Chromosome"/>
</dbReference>
<feature type="region of interest" description="Disordered" evidence="1">
    <location>
        <begin position="86"/>
        <end position="128"/>
    </location>
</feature>
<dbReference type="AlphaFoldDB" id="A0A6G5SNH1"/>
<evidence type="ECO:0000256" key="1">
    <source>
        <dbReference type="SAM" id="MobiDB-lite"/>
    </source>
</evidence>
<keyword evidence="2" id="KW-0812">Transmembrane</keyword>
<feature type="region of interest" description="Disordered" evidence="1">
    <location>
        <begin position="15"/>
        <end position="43"/>
    </location>
</feature>
<proteinExistence type="predicted"/>
<feature type="transmembrane region" description="Helical" evidence="2">
    <location>
        <begin position="64"/>
        <end position="84"/>
    </location>
</feature>
<reference evidence="3 4" key="1">
    <citation type="submission" date="2018-04" db="EMBL/GenBank/DDBJ databases">
        <title>Complete genome sequences of Streptomyces griseoviridis K61 and characterization of antagonistic properties of biological control agents.</title>
        <authorList>
            <person name="Mariita R.M."/>
            <person name="Sello J.K."/>
        </authorList>
    </citation>
    <scope>NUCLEOTIDE SEQUENCE [LARGE SCALE GENOMIC DNA]</scope>
    <source>
        <strain evidence="3 4">K61</strain>
    </source>
</reference>
<protein>
    <submittedName>
        <fullName evidence="3">Uncharacterized protein</fullName>
    </submittedName>
</protein>
<sequence length="128" mass="13757">MAGFVSDLGGRRAAHAGFPRSQMHRESRAECSHATWQSSSSAKIHRQVRLDGSATLVAVADGPWPVVGFVVVCQALTLLGLALARSPRTRAERADSGAPDSESDPATARPDLGRTTRVRLARSRRRRG</sequence>
<organism evidence="3 4">
    <name type="scientific">Streptomyces griseoviridis</name>
    <dbReference type="NCBI Taxonomy" id="45398"/>
    <lineage>
        <taxon>Bacteria</taxon>
        <taxon>Bacillati</taxon>
        <taxon>Actinomycetota</taxon>
        <taxon>Actinomycetes</taxon>
        <taxon>Kitasatosporales</taxon>
        <taxon>Streptomycetaceae</taxon>
        <taxon>Streptomyces</taxon>
    </lineage>
</organism>
<gene>
    <name evidence="3" type="ORF">DDJ31_29500</name>
</gene>
<evidence type="ECO:0000256" key="2">
    <source>
        <dbReference type="SAM" id="Phobius"/>
    </source>
</evidence>